<dbReference type="RefSeq" id="WP_183368572.1">
    <property type="nucleotide sequence ID" value="NZ_JACIEZ010000023.1"/>
</dbReference>
<keyword evidence="2" id="KW-1185">Reference proteome</keyword>
<sequence>MNTLAPPTPPTGSLSYNMSVMGKEAVLSARKQFGRENPAGKFYDHFSGDEEALSRYCINAFFNDPANAGGYNIMKQAMAQAPADLLASIVDYYRS</sequence>
<gene>
    <name evidence="1" type="ORF">GGR23_004618</name>
</gene>
<evidence type="ECO:0000313" key="2">
    <source>
        <dbReference type="Proteomes" id="UP000528286"/>
    </source>
</evidence>
<reference evidence="1 2" key="1">
    <citation type="submission" date="2020-08" db="EMBL/GenBank/DDBJ databases">
        <title>Genomic Encyclopedia of Type Strains, Phase IV (KMG-IV): sequencing the most valuable type-strain genomes for metagenomic binning, comparative biology and taxonomic classification.</title>
        <authorList>
            <person name="Goeker M."/>
        </authorList>
    </citation>
    <scope>NUCLEOTIDE SEQUENCE [LARGE SCALE GENOMIC DNA]</scope>
    <source>
        <strain evidence="1 2">DSM 29853</strain>
    </source>
</reference>
<evidence type="ECO:0000313" key="1">
    <source>
        <dbReference type="EMBL" id="MBB4067385.1"/>
    </source>
</evidence>
<protein>
    <submittedName>
        <fullName evidence="1">Uncharacterized protein</fullName>
    </submittedName>
</protein>
<name>A0A7W6NMA0_9HYPH</name>
<organism evidence="1 2">
    <name type="scientific">Gellertiella hungarica</name>
    <dbReference type="NCBI Taxonomy" id="1572859"/>
    <lineage>
        <taxon>Bacteria</taxon>
        <taxon>Pseudomonadati</taxon>
        <taxon>Pseudomonadota</taxon>
        <taxon>Alphaproteobacteria</taxon>
        <taxon>Hyphomicrobiales</taxon>
        <taxon>Rhizobiaceae</taxon>
        <taxon>Gellertiella</taxon>
    </lineage>
</organism>
<dbReference type="EMBL" id="JACIEZ010000023">
    <property type="protein sequence ID" value="MBB4067385.1"/>
    <property type="molecule type" value="Genomic_DNA"/>
</dbReference>
<comment type="caution">
    <text evidence="1">The sequence shown here is derived from an EMBL/GenBank/DDBJ whole genome shotgun (WGS) entry which is preliminary data.</text>
</comment>
<dbReference type="Proteomes" id="UP000528286">
    <property type="component" value="Unassembled WGS sequence"/>
</dbReference>
<accession>A0A7W6NMA0</accession>
<proteinExistence type="predicted"/>
<dbReference type="AlphaFoldDB" id="A0A7W6NMA0"/>